<dbReference type="InterPro" id="IPR015413">
    <property type="entry name" value="Methionyl/Leucyl_tRNA_Synth"/>
</dbReference>
<sequence length="765" mass="84985">MPAKITFSKLSYQTKPFASALKLALAISVAGTKIAPVAGDAVTFELPNGVVLTDANVAVKYILNAVSFDASDLSLIQNAVIEKEGTTISKLVFQKKPQEALQIAESFVSKYGSKIFTNTEKLGVVDVIYFGSLYETLSDTDLSKYPSLGAWFTLVSKSPLITKALEIVDKQVSKGAKKKQAGADKKAGANQTVLPDLNPSTQKLGKVDYFQAPDKSKKILPKDGERNILITSALPYVNNIPHLGNIIGSTLSADCYARYCRARGYNTLLICGTDEYGTATETKALEEGVSCQALCDKYNAIHQSVYKWFDLSFDHFGRTTTPKQTQITQDIFHKVHGNGFTSEDTMTQLFCEKCQRQDARGDQCDACGRLLNATELESPRCKLDGTAPITKDSKHMFLNLDTLQPEIEKFNERVNAEGKWSQNGIHITQSWLKEGLRPRCITRDLKWGTPVPLEGFESKVFYVWFDACIGYPSITANYTDDWEKWWKNPKDVKLYQFMGKDNVPFHSVIFPGTQIATKEDWTMVHHISTTEYLNYEGGKFSKSRNIGVFGTNAEETGIPPSVWRYYLLSSRPETGDAMFTWNEFITKNNSELLNNLGNFVNRIIKFAIAKYDGGVIPDADLSGEAEVALTKDVNQLLEQYIEAMDAVKIRQGLSIAMAISARGNLYLQESNVSNTLFTESRAKCDAVVHIAINLIYLLSSLLYPFMPATSESISRQLNAPLKNIPNQFTSDILGGHKLNGAAYLFSKIDEKMEATWKAKYGSSGN</sequence>
<gene>
    <name evidence="14" type="ORF">INT45_005631</name>
</gene>
<feature type="domain" description="Methionyl-tRNA synthetase anticodon-binding" evidence="13">
    <location>
        <begin position="616"/>
        <end position="762"/>
    </location>
</feature>
<evidence type="ECO:0000256" key="7">
    <source>
        <dbReference type="ARBA" id="ARBA00022917"/>
    </source>
</evidence>
<evidence type="ECO:0000259" key="12">
    <source>
        <dbReference type="Pfam" id="PF09334"/>
    </source>
</evidence>
<evidence type="ECO:0000256" key="6">
    <source>
        <dbReference type="ARBA" id="ARBA00022840"/>
    </source>
</evidence>
<evidence type="ECO:0000256" key="11">
    <source>
        <dbReference type="RuleBase" id="RU363039"/>
    </source>
</evidence>
<accession>A0A8H7RXP5</accession>
<dbReference type="GO" id="GO:0017101">
    <property type="term" value="C:aminoacyl-tRNA synthetase multienzyme complex"/>
    <property type="evidence" value="ECO:0007669"/>
    <property type="project" value="TreeGrafter"/>
</dbReference>
<evidence type="ECO:0000256" key="8">
    <source>
        <dbReference type="ARBA" id="ARBA00023146"/>
    </source>
</evidence>
<name>A0A8H7RXP5_9FUNG</name>
<evidence type="ECO:0000313" key="15">
    <source>
        <dbReference type="Proteomes" id="UP000646827"/>
    </source>
</evidence>
<proteinExistence type="inferred from homology"/>
<dbReference type="InterPro" id="IPR014758">
    <property type="entry name" value="Met-tRNA_synth"/>
</dbReference>
<dbReference type="PRINTS" id="PR01041">
    <property type="entry name" value="TRNASYNTHMET"/>
</dbReference>
<dbReference type="AlphaFoldDB" id="A0A8H7RXP5"/>
<protein>
    <recommendedName>
        <fullName evidence="3">methionine--tRNA ligase</fullName>
        <ecNumber evidence="3">6.1.1.10</ecNumber>
    </recommendedName>
    <alternativeName>
        <fullName evidence="9">Methionyl-tRNA synthetase</fullName>
    </alternativeName>
</protein>
<dbReference type="EC" id="6.1.1.10" evidence="3"/>
<dbReference type="InterPro" id="IPR029038">
    <property type="entry name" value="MetRS_Zn"/>
</dbReference>
<dbReference type="PANTHER" id="PTHR45765">
    <property type="entry name" value="METHIONINE--TRNA LIGASE"/>
    <property type="match status" value="1"/>
</dbReference>
<comment type="caution">
    <text evidence="14">The sequence shown here is derived from an EMBL/GenBank/DDBJ whole genome shotgun (WGS) entry which is preliminary data.</text>
</comment>
<feature type="domain" description="Methionyl/Leucyl tRNA synthetase" evidence="12">
    <location>
        <begin position="228"/>
        <end position="603"/>
    </location>
</feature>
<dbReference type="GO" id="GO:0004825">
    <property type="term" value="F:methionine-tRNA ligase activity"/>
    <property type="evidence" value="ECO:0007669"/>
    <property type="project" value="UniProtKB-EC"/>
</dbReference>
<dbReference type="Proteomes" id="UP000646827">
    <property type="component" value="Unassembled WGS sequence"/>
</dbReference>
<comment type="subcellular location">
    <subcellularLocation>
        <location evidence="1">Cytoplasm</location>
    </subcellularLocation>
</comment>
<reference evidence="14 15" key="1">
    <citation type="submission" date="2020-12" db="EMBL/GenBank/DDBJ databases">
        <title>Metabolic potential, ecology and presence of endohyphal bacteria is reflected in genomic diversity of Mucoromycotina.</title>
        <authorList>
            <person name="Muszewska A."/>
            <person name="Okrasinska A."/>
            <person name="Steczkiewicz K."/>
            <person name="Drgas O."/>
            <person name="Orlowska M."/>
            <person name="Perlinska-Lenart U."/>
            <person name="Aleksandrzak-Piekarczyk T."/>
            <person name="Szatraj K."/>
            <person name="Zielenkiewicz U."/>
            <person name="Pilsyk S."/>
            <person name="Malc E."/>
            <person name="Mieczkowski P."/>
            <person name="Kruszewska J.S."/>
            <person name="Biernat P."/>
            <person name="Pawlowska J."/>
        </authorList>
    </citation>
    <scope>NUCLEOTIDE SEQUENCE [LARGE SCALE GENOMIC DNA]</scope>
    <source>
        <strain evidence="14 15">CBS 142.35</strain>
    </source>
</reference>
<dbReference type="Gene3D" id="3.40.50.620">
    <property type="entry name" value="HUPs"/>
    <property type="match status" value="1"/>
</dbReference>
<dbReference type="Pfam" id="PF19303">
    <property type="entry name" value="Anticodon_3"/>
    <property type="match status" value="1"/>
</dbReference>
<keyword evidence="4 11" id="KW-0436">Ligase</keyword>
<evidence type="ECO:0000256" key="3">
    <source>
        <dbReference type="ARBA" id="ARBA00012838"/>
    </source>
</evidence>
<dbReference type="InterPro" id="IPR023458">
    <property type="entry name" value="Met-tRNA_ligase_1"/>
</dbReference>
<evidence type="ECO:0000313" key="14">
    <source>
        <dbReference type="EMBL" id="KAG2217801.1"/>
    </source>
</evidence>
<dbReference type="FunFam" id="3.40.50.620:FF:000018">
    <property type="entry name" value="Methionyl-tRNA synthetase, cytoplasmic"/>
    <property type="match status" value="1"/>
</dbReference>
<keyword evidence="7 11" id="KW-0648">Protein biosynthesis</keyword>
<comment type="similarity">
    <text evidence="2 11">Belongs to the class-I aminoacyl-tRNA synthetase family.</text>
</comment>
<dbReference type="CDD" id="cd07957">
    <property type="entry name" value="Anticodon_Ia_Met"/>
    <property type="match status" value="1"/>
</dbReference>
<dbReference type="SUPFAM" id="SSF52374">
    <property type="entry name" value="Nucleotidylyl transferase"/>
    <property type="match status" value="1"/>
</dbReference>
<comment type="catalytic activity">
    <reaction evidence="10">
        <text>tRNA(Met) + L-methionine + ATP = L-methionyl-tRNA(Met) + AMP + diphosphate</text>
        <dbReference type="Rhea" id="RHEA:13481"/>
        <dbReference type="Rhea" id="RHEA-COMP:9667"/>
        <dbReference type="Rhea" id="RHEA-COMP:9698"/>
        <dbReference type="ChEBI" id="CHEBI:30616"/>
        <dbReference type="ChEBI" id="CHEBI:33019"/>
        <dbReference type="ChEBI" id="CHEBI:57844"/>
        <dbReference type="ChEBI" id="CHEBI:78442"/>
        <dbReference type="ChEBI" id="CHEBI:78530"/>
        <dbReference type="ChEBI" id="CHEBI:456215"/>
        <dbReference type="EC" id="6.1.1.10"/>
    </reaction>
</comment>
<evidence type="ECO:0000256" key="10">
    <source>
        <dbReference type="ARBA" id="ARBA00047364"/>
    </source>
</evidence>
<dbReference type="PANTHER" id="PTHR45765:SF1">
    <property type="entry name" value="METHIONINE--TRNA LIGASE, CYTOPLASMIC"/>
    <property type="match status" value="1"/>
</dbReference>
<dbReference type="InterPro" id="IPR041872">
    <property type="entry name" value="Anticodon_Met"/>
</dbReference>
<dbReference type="GO" id="GO:0005524">
    <property type="term" value="F:ATP binding"/>
    <property type="evidence" value="ECO:0007669"/>
    <property type="project" value="UniProtKB-KW"/>
</dbReference>
<keyword evidence="15" id="KW-1185">Reference proteome</keyword>
<keyword evidence="6 11" id="KW-0067">ATP-binding</keyword>
<dbReference type="NCBIfam" id="TIGR00398">
    <property type="entry name" value="metG"/>
    <property type="match status" value="1"/>
</dbReference>
<evidence type="ECO:0000256" key="9">
    <source>
        <dbReference type="ARBA" id="ARBA00030904"/>
    </source>
</evidence>
<organism evidence="14 15">
    <name type="scientific">Circinella minor</name>
    <dbReference type="NCBI Taxonomy" id="1195481"/>
    <lineage>
        <taxon>Eukaryota</taxon>
        <taxon>Fungi</taxon>
        <taxon>Fungi incertae sedis</taxon>
        <taxon>Mucoromycota</taxon>
        <taxon>Mucoromycotina</taxon>
        <taxon>Mucoromycetes</taxon>
        <taxon>Mucorales</taxon>
        <taxon>Lichtheimiaceae</taxon>
        <taxon>Circinella</taxon>
    </lineage>
</organism>
<dbReference type="GO" id="GO:0006431">
    <property type="term" value="P:methionyl-tRNA aminoacylation"/>
    <property type="evidence" value="ECO:0007669"/>
    <property type="project" value="InterPro"/>
</dbReference>
<evidence type="ECO:0000256" key="4">
    <source>
        <dbReference type="ARBA" id="ARBA00022598"/>
    </source>
</evidence>
<dbReference type="Gene3D" id="1.10.730.10">
    <property type="entry name" value="Isoleucyl-tRNA Synthetase, Domain 1"/>
    <property type="match status" value="1"/>
</dbReference>
<evidence type="ECO:0000259" key="13">
    <source>
        <dbReference type="Pfam" id="PF19303"/>
    </source>
</evidence>
<dbReference type="Pfam" id="PF09334">
    <property type="entry name" value="tRNA-synt_1g"/>
    <property type="match status" value="1"/>
</dbReference>
<dbReference type="InterPro" id="IPR009080">
    <property type="entry name" value="tRNAsynth_Ia_anticodon-bd"/>
</dbReference>
<dbReference type="Gene3D" id="2.20.28.20">
    <property type="entry name" value="Methionyl-tRNA synthetase, Zn-domain"/>
    <property type="match status" value="1"/>
</dbReference>
<dbReference type="SUPFAM" id="SSF47323">
    <property type="entry name" value="Anticodon-binding domain of a subclass of class I aminoacyl-tRNA synthetases"/>
    <property type="match status" value="1"/>
</dbReference>
<evidence type="ECO:0000256" key="5">
    <source>
        <dbReference type="ARBA" id="ARBA00022741"/>
    </source>
</evidence>
<dbReference type="EMBL" id="JAEPRB010000271">
    <property type="protein sequence ID" value="KAG2217801.1"/>
    <property type="molecule type" value="Genomic_DNA"/>
</dbReference>
<keyword evidence="8 11" id="KW-0030">Aminoacyl-tRNA synthetase</keyword>
<dbReference type="InterPro" id="IPR001412">
    <property type="entry name" value="aa-tRNA-synth_I_CS"/>
</dbReference>
<dbReference type="GO" id="GO:0005829">
    <property type="term" value="C:cytosol"/>
    <property type="evidence" value="ECO:0007669"/>
    <property type="project" value="TreeGrafter"/>
</dbReference>
<dbReference type="InterPro" id="IPR014729">
    <property type="entry name" value="Rossmann-like_a/b/a_fold"/>
</dbReference>
<evidence type="ECO:0000256" key="1">
    <source>
        <dbReference type="ARBA" id="ARBA00004496"/>
    </source>
</evidence>
<dbReference type="PROSITE" id="PS00178">
    <property type="entry name" value="AA_TRNA_LIGASE_I"/>
    <property type="match status" value="1"/>
</dbReference>
<dbReference type="FunFam" id="1.10.730.10:FF:000037">
    <property type="entry name" value="Methionyl-tRNA synthetase"/>
    <property type="match status" value="1"/>
</dbReference>
<evidence type="ECO:0000256" key="2">
    <source>
        <dbReference type="ARBA" id="ARBA00005594"/>
    </source>
</evidence>
<dbReference type="OrthoDB" id="5844513at2759"/>
<keyword evidence="5 11" id="KW-0547">Nucleotide-binding</keyword>
<dbReference type="InterPro" id="IPR033911">
    <property type="entry name" value="MetRS_core"/>
</dbReference>
<dbReference type="CDD" id="cd00814">
    <property type="entry name" value="MetRS_core"/>
    <property type="match status" value="1"/>
</dbReference>